<protein>
    <submittedName>
        <fullName evidence="2">Uncharacterized protein</fullName>
    </submittedName>
</protein>
<dbReference type="Proteomes" id="UP000003042">
    <property type="component" value="Unassembled WGS sequence"/>
</dbReference>
<reference evidence="2 3" key="1">
    <citation type="submission" date="2008-02" db="EMBL/GenBank/DDBJ databases">
        <title>Annotation of Escherichia albertii TW07627.</title>
        <authorList>
            <person name="Sutton G."/>
            <person name="Whittam T.S."/>
            <person name="Sebastian Y."/>
        </authorList>
    </citation>
    <scope>NUCLEOTIDE SEQUENCE [LARGE SCALE GENOMIC DNA]</scope>
    <source>
        <strain evidence="2 3">TW07627</strain>
    </source>
</reference>
<name>A0ABC9NKS1_ESCAT</name>
<gene>
    <name evidence="2" type="ORF">ESCAB7627_2031</name>
</gene>
<feature type="transmembrane region" description="Helical" evidence="1">
    <location>
        <begin position="6"/>
        <end position="24"/>
    </location>
</feature>
<organism evidence="2 3">
    <name type="scientific">Escherichia albertii (strain TW07627)</name>
    <dbReference type="NCBI Taxonomy" id="502347"/>
    <lineage>
        <taxon>Bacteria</taxon>
        <taxon>Pseudomonadati</taxon>
        <taxon>Pseudomonadota</taxon>
        <taxon>Gammaproteobacteria</taxon>
        <taxon>Enterobacterales</taxon>
        <taxon>Enterobacteriaceae</taxon>
        <taxon>Escherichia</taxon>
    </lineage>
</organism>
<keyword evidence="1" id="KW-1133">Transmembrane helix</keyword>
<accession>A0ABC9NKS1</accession>
<keyword evidence="1" id="KW-0472">Membrane</keyword>
<proteinExistence type="predicted"/>
<keyword evidence="1" id="KW-0812">Transmembrane</keyword>
<sequence>MLSLINFSAILRIILIFLYFSSVLKTGDPKGFQSSNLCASAK</sequence>
<dbReference type="EMBL" id="ABKX01000009">
    <property type="protein sequence ID" value="EDS90856.1"/>
    <property type="molecule type" value="Genomic_DNA"/>
</dbReference>
<comment type="caution">
    <text evidence="2">The sequence shown here is derived from an EMBL/GenBank/DDBJ whole genome shotgun (WGS) entry which is preliminary data.</text>
</comment>
<evidence type="ECO:0000313" key="2">
    <source>
        <dbReference type="EMBL" id="EDS90856.1"/>
    </source>
</evidence>
<dbReference type="AlphaFoldDB" id="A0ABC9NKS1"/>
<evidence type="ECO:0000256" key="1">
    <source>
        <dbReference type="SAM" id="Phobius"/>
    </source>
</evidence>
<evidence type="ECO:0000313" key="3">
    <source>
        <dbReference type="Proteomes" id="UP000003042"/>
    </source>
</evidence>